<evidence type="ECO:0000313" key="11">
    <source>
        <dbReference type="Proteomes" id="UP000199274"/>
    </source>
</evidence>
<sequence>MNKKIVLTVVFTAFCALASAQETSWSLSRCIETGLQNTIEIKIRQLEIKRTEKSQNSVLNRMLPTVDLNGQQGYIFGSTIDPATNARVSSNFQSDNFYLNARTNLIDFGAFANAQKDKINIAQAKAEKEVIENEYKLQILESYYQALYTQELSKIQKEQFVQATFNLDRVTKEVAIGSKPQSDLYDMQLSFSEEENRNLETEQLYAIKKMELFQLMNVSDAGLSDAIVLESYFNERATEDLDQGIYNPKIKLAELQYENSLKSIRVERAFNLPVLSAYYGFSSFYYKTLNQMNSNTDAFFTQLEANKSQQIAMQLTIPVFNGFRNTKKISASKIESEKSKLVIEQTKQLLNNQIELENQNKRNYTEFQDKLNKKQSYAKASLATTQAKFESGKVEAVLYSSVKNQFISAEYEVLKNNLQLQYIDLKINLLKNNSL</sequence>
<keyword evidence="7" id="KW-0998">Cell outer membrane</keyword>
<dbReference type="PANTHER" id="PTHR30026:SF20">
    <property type="entry name" value="OUTER MEMBRANE PROTEIN TOLC"/>
    <property type="match status" value="1"/>
</dbReference>
<organism evidence="10 11">
    <name type="scientific">Flavobacterium omnivorum</name>
    <dbReference type="NCBI Taxonomy" id="178355"/>
    <lineage>
        <taxon>Bacteria</taxon>
        <taxon>Pseudomonadati</taxon>
        <taxon>Bacteroidota</taxon>
        <taxon>Flavobacteriia</taxon>
        <taxon>Flavobacteriales</taxon>
        <taxon>Flavobacteriaceae</taxon>
        <taxon>Flavobacterium</taxon>
    </lineage>
</organism>
<dbReference type="RefSeq" id="WP_091256698.1">
    <property type="nucleotide sequence ID" value="NZ_FNDB01000004.1"/>
</dbReference>
<keyword evidence="5" id="KW-0812">Transmembrane</keyword>
<keyword evidence="11" id="KW-1185">Reference proteome</keyword>
<evidence type="ECO:0000256" key="1">
    <source>
        <dbReference type="ARBA" id="ARBA00004442"/>
    </source>
</evidence>
<dbReference type="InterPro" id="IPR003423">
    <property type="entry name" value="OMP_efflux"/>
</dbReference>
<evidence type="ECO:0000313" key="10">
    <source>
        <dbReference type="EMBL" id="SDH14595.1"/>
    </source>
</evidence>
<dbReference type="Proteomes" id="UP000199274">
    <property type="component" value="Unassembled WGS sequence"/>
</dbReference>
<feature type="signal peptide" evidence="9">
    <location>
        <begin position="1"/>
        <end position="20"/>
    </location>
</feature>
<feature type="coiled-coil region" evidence="8">
    <location>
        <begin position="114"/>
        <end position="141"/>
    </location>
</feature>
<dbReference type="OrthoDB" id="9811587at2"/>
<evidence type="ECO:0000256" key="3">
    <source>
        <dbReference type="ARBA" id="ARBA00022448"/>
    </source>
</evidence>
<gene>
    <name evidence="10" type="ORF">SAMN04488062_104280</name>
</gene>
<evidence type="ECO:0000256" key="5">
    <source>
        <dbReference type="ARBA" id="ARBA00022692"/>
    </source>
</evidence>
<evidence type="ECO:0000256" key="7">
    <source>
        <dbReference type="ARBA" id="ARBA00023237"/>
    </source>
</evidence>
<dbReference type="STRING" id="178355.SAMN04488062_104280"/>
<keyword evidence="9" id="KW-0732">Signal</keyword>
<dbReference type="GO" id="GO:1990281">
    <property type="term" value="C:efflux pump complex"/>
    <property type="evidence" value="ECO:0007669"/>
    <property type="project" value="TreeGrafter"/>
</dbReference>
<comment type="subcellular location">
    <subcellularLocation>
        <location evidence="1">Cell outer membrane</location>
    </subcellularLocation>
</comment>
<protein>
    <submittedName>
        <fullName evidence="10">Outer membrane protein</fullName>
    </submittedName>
</protein>
<name>A0A1G8A0U4_9FLAO</name>
<feature type="chain" id="PRO_5011540512" evidence="9">
    <location>
        <begin position="21"/>
        <end position="435"/>
    </location>
</feature>
<dbReference type="GO" id="GO:0009279">
    <property type="term" value="C:cell outer membrane"/>
    <property type="evidence" value="ECO:0007669"/>
    <property type="project" value="UniProtKB-SubCell"/>
</dbReference>
<dbReference type="Gene3D" id="1.20.1600.10">
    <property type="entry name" value="Outer membrane efflux proteins (OEP)"/>
    <property type="match status" value="1"/>
</dbReference>
<evidence type="ECO:0000256" key="2">
    <source>
        <dbReference type="ARBA" id="ARBA00007613"/>
    </source>
</evidence>
<evidence type="ECO:0000256" key="8">
    <source>
        <dbReference type="SAM" id="Coils"/>
    </source>
</evidence>
<keyword evidence="6" id="KW-0472">Membrane</keyword>
<dbReference type="AlphaFoldDB" id="A0A1G8A0U4"/>
<accession>A0A1G8A0U4</accession>
<proteinExistence type="inferred from homology"/>
<comment type="similarity">
    <text evidence="2">Belongs to the outer membrane factor (OMF) (TC 1.B.17) family.</text>
</comment>
<evidence type="ECO:0000256" key="4">
    <source>
        <dbReference type="ARBA" id="ARBA00022452"/>
    </source>
</evidence>
<dbReference type="Pfam" id="PF02321">
    <property type="entry name" value="OEP"/>
    <property type="match status" value="1"/>
</dbReference>
<dbReference type="InterPro" id="IPR051906">
    <property type="entry name" value="TolC-like"/>
</dbReference>
<dbReference type="GO" id="GO:0015288">
    <property type="term" value="F:porin activity"/>
    <property type="evidence" value="ECO:0007669"/>
    <property type="project" value="TreeGrafter"/>
</dbReference>
<keyword evidence="4" id="KW-1134">Transmembrane beta strand</keyword>
<evidence type="ECO:0000256" key="6">
    <source>
        <dbReference type="ARBA" id="ARBA00023136"/>
    </source>
</evidence>
<keyword evidence="8" id="KW-0175">Coiled coil</keyword>
<reference evidence="11" key="1">
    <citation type="submission" date="2016-10" db="EMBL/GenBank/DDBJ databases">
        <authorList>
            <person name="Varghese N."/>
            <person name="Submissions S."/>
        </authorList>
    </citation>
    <scope>NUCLEOTIDE SEQUENCE [LARGE SCALE GENOMIC DNA]</scope>
    <source>
        <strain evidence="11">CGMCC 1.2747</strain>
    </source>
</reference>
<dbReference type="GO" id="GO:0015562">
    <property type="term" value="F:efflux transmembrane transporter activity"/>
    <property type="evidence" value="ECO:0007669"/>
    <property type="project" value="InterPro"/>
</dbReference>
<dbReference type="EMBL" id="FNDB01000004">
    <property type="protein sequence ID" value="SDH14595.1"/>
    <property type="molecule type" value="Genomic_DNA"/>
</dbReference>
<evidence type="ECO:0000256" key="9">
    <source>
        <dbReference type="SAM" id="SignalP"/>
    </source>
</evidence>
<dbReference type="PANTHER" id="PTHR30026">
    <property type="entry name" value="OUTER MEMBRANE PROTEIN TOLC"/>
    <property type="match status" value="1"/>
</dbReference>
<dbReference type="SUPFAM" id="SSF56954">
    <property type="entry name" value="Outer membrane efflux proteins (OEP)"/>
    <property type="match status" value="1"/>
</dbReference>
<keyword evidence="3" id="KW-0813">Transport</keyword>